<dbReference type="GO" id="GO:0050566">
    <property type="term" value="F:asparaginyl-tRNA synthase (glutamine-hydrolyzing) activity"/>
    <property type="evidence" value="ECO:0007669"/>
    <property type="project" value="UniProtKB-EC"/>
</dbReference>
<dbReference type="PANTHER" id="PTHR43372:SF4">
    <property type="entry name" value="FATTY-ACID AMIDE HYDROLASE 2"/>
    <property type="match status" value="1"/>
</dbReference>
<dbReference type="Pfam" id="PF01425">
    <property type="entry name" value="Amidase"/>
    <property type="match status" value="1"/>
</dbReference>
<dbReference type="Gene3D" id="3.90.1300.10">
    <property type="entry name" value="Amidase signature (AS) domain"/>
    <property type="match status" value="1"/>
</dbReference>
<dbReference type="PIRSF" id="PIRSF001221">
    <property type="entry name" value="Amidase_fungi"/>
    <property type="match status" value="1"/>
</dbReference>
<dbReference type="InterPro" id="IPR036928">
    <property type="entry name" value="AS_sf"/>
</dbReference>
<evidence type="ECO:0000313" key="2">
    <source>
        <dbReference type="EMBL" id="CUS41239.1"/>
    </source>
</evidence>
<sequence>MTTEWAYHSATQLLDAMNKGELTSRALVEYYQQRFVKVNPDINAVVATNFDAALSRADEADQARKDGISWGPLHGLPMTIKDTFEVVGMPCTAGAPALKAHAPKKNAHAVEQLLDAGAIIFGKTNTPLYASDIQSYNKIYGTTNNPWNLTLTPGGSSGGAAAALASGMTPIELGSDIGGSIRTPSHFCGVYGHKVTYGIISCRGHIPGPPGMLSEPDLSVAGPMARSADDLKMMLDIISGPTPLMTDAWQLNLPEPKQKNLSDFKVLMWLDDPLCPIDDELRPAYLKLKSHLEAQGAQVTLGEPDGLTLNSFFPTYMSLLGAVLGSSLKGKQRIATKVFGTLAKYFGKYIGASASGEDFLLGMVQPHADWIRSNEKRHHLAQAFGKLYEKYDVILTPVTMTAAFEHQQVGPVHLRKLDVNGEQRNYSDMFMWIAPATLLGLPATSAPVGQTSGGLPVNIQIIGNAYKDKTTLHFASLLEKSMGGFKNPPKYNV</sequence>
<dbReference type="GO" id="GO:0012505">
    <property type="term" value="C:endomembrane system"/>
    <property type="evidence" value="ECO:0007669"/>
    <property type="project" value="TreeGrafter"/>
</dbReference>
<dbReference type="InterPro" id="IPR023631">
    <property type="entry name" value="Amidase_dom"/>
</dbReference>
<keyword evidence="2" id="KW-0436">Ligase</keyword>
<dbReference type="AlphaFoldDB" id="A0A160TED7"/>
<dbReference type="PANTHER" id="PTHR43372">
    <property type="entry name" value="FATTY-ACID AMIDE HYDROLASE"/>
    <property type="match status" value="1"/>
</dbReference>
<protein>
    <submittedName>
        <fullName evidence="2">Aspartyl-tRNA(Asn) amidotransferase subunit A @ Glutamyl-tRNA(Gln) amidotransferase subunit A</fullName>
        <ecNumber evidence="2">6.3.5.6</ecNumber>
        <ecNumber evidence="2">6.3.5.7</ecNumber>
    </submittedName>
</protein>
<dbReference type="GO" id="GO:0016740">
    <property type="term" value="F:transferase activity"/>
    <property type="evidence" value="ECO:0007669"/>
    <property type="project" value="UniProtKB-KW"/>
</dbReference>
<accession>A0A160TED7</accession>
<dbReference type="InterPro" id="IPR052739">
    <property type="entry name" value="FAAH2"/>
</dbReference>
<gene>
    <name evidence="2" type="ORF">MGWOODY_Tha1465</name>
</gene>
<organism evidence="2">
    <name type="scientific">hydrothermal vent metagenome</name>
    <dbReference type="NCBI Taxonomy" id="652676"/>
    <lineage>
        <taxon>unclassified sequences</taxon>
        <taxon>metagenomes</taxon>
        <taxon>ecological metagenomes</taxon>
    </lineage>
</organism>
<dbReference type="EMBL" id="CZQC01000037">
    <property type="protein sequence ID" value="CUS41239.1"/>
    <property type="molecule type" value="Genomic_DNA"/>
</dbReference>
<keyword evidence="2" id="KW-0808">Transferase</keyword>
<dbReference type="NCBIfam" id="NF004816">
    <property type="entry name" value="PRK06170.1"/>
    <property type="match status" value="1"/>
</dbReference>
<reference evidence="2" key="1">
    <citation type="submission" date="2015-10" db="EMBL/GenBank/DDBJ databases">
        <authorList>
            <person name="Gilbert D.G."/>
        </authorList>
    </citation>
    <scope>NUCLEOTIDE SEQUENCE</scope>
</reference>
<dbReference type="EC" id="6.3.5.7" evidence="2"/>
<proteinExistence type="predicted"/>
<feature type="domain" description="Amidase" evidence="1">
    <location>
        <begin position="27"/>
        <end position="472"/>
    </location>
</feature>
<evidence type="ECO:0000259" key="1">
    <source>
        <dbReference type="Pfam" id="PF01425"/>
    </source>
</evidence>
<dbReference type="GO" id="GO:0050567">
    <property type="term" value="F:glutaminyl-tRNA synthase (glutamine-hydrolyzing) activity"/>
    <property type="evidence" value="ECO:0007669"/>
    <property type="project" value="UniProtKB-EC"/>
</dbReference>
<dbReference type="EC" id="6.3.5.6" evidence="2"/>
<name>A0A160TED7_9ZZZZ</name>
<dbReference type="SUPFAM" id="SSF75304">
    <property type="entry name" value="Amidase signature (AS) enzymes"/>
    <property type="match status" value="1"/>
</dbReference>